<accession>A0A0A9GPI1</accession>
<reference evidence="1" key="1">
    <citation type="submission" date="2014-09" db="EMBL/GenBank/DDBJ databases">
        <authorList>
            <person name="Magalhaes I.L.F."/>
            <person name="Oliveira U."/>
            <person name="Santos F.R."/>
            <person name="Vidigal T.H.D.A."/>
            <person name="Brescovit A.D."/>
            <person name="Santos A.J."/>
        </authorList>
    </citation>
    <scope>NUCLEOTIDE SEQUENCE</scope>
    <source>
        <tissue evidence="1">Shoot tissue taken approximately 20 cm above the soil surface</tissue>
    </source>
</reference>
<protein>
    <submittedName>
        <fullName evidence="1">Uncharacterized protein</fullName>
    </submittedName>
</protein>
<dbReference type="EMBL" id="GBRH01171504">
    <property type="protein sequence ID" value="JAE26392.1"/>
    <property type="molecule type" value="Transcribed_RNA"/>
</dbReference>
<proteinExistence type="predicted"/>
<organism evidence="1">
    <name type="scientific">Arundo donax</name>
    <name type="common">Giant reed</name>
    <name type="synonym">Donax arundinaceus</name>
    <dbReference type="NCBI Taxonomy" id="35708"/>
    <lineage>
        <taxon>Eukaryota</taxon>
        <taxon>Viridiplantae</taxon>
        <taxon>Streptophyta</taxon>
        <taxon>Embryophyta</taxon>
        <taxon>Tracheophyta</taxon>
        <taxon>Spermatophyta</taxon>
        <taxon>Magnoliopsida</taxon>
        <taxon>Liliopsida</taxon>
        <taxon>Poales</taxon>
        <taxon>Poaceae</taxon>
        <taxon>PACMAD clade</taxon>
        <taxon>Arundinoideae</taxon>
        <taxon>Arundineae</taxon>
        <taxon>Arundo</taxon>
    </lineage>
</organism>
<sequence>MLFALLSAKLVPTNI</sequence>
<reference evidence="1" key="2">
    <citation type="journal article" date="2015" name="Data Brief">
        <title>Shoot transcriptome of the giant reed, Arundo donax.</title>
        <authorList>
            <person name="Barrero R.A."/>
            <person name="Guerrero F.D."/>
            <person name="Moolhuijzen P."/>
            <person name="Goolsby J.A."/>
            <person name="Tidwell J."/>
            <person name="Bellgard S.E."/>
            <person name="Bellgard M.I."/>
        </authorList>
    </citation>
    <scope>NUCLEOTIDE SEQUENCE</scope>
    <source>
        <tissue evidence="1">Shoot tissue taken approximately 20 cm above the soil surface</tissue>
    </source>
</reference>
<name>A0A0A9GPI1_ARUDO</name>
<evidence type="ECO:0000313" key="1">
    <source>
        <dbReference type="EMBL" id="JAE26392.1"/>
    </source>
</evidence>